<dbReference type="InterPro" id="IPR035906">
    <property type="entry name" value="MetI-like_sf"/>
</dbReference>
<dbReference type="SUPFAM" id="SSF161098">
    <property type="entry name" value="MetI-like"/>
    <property type="match status" value="1"/>
</dbReference>
<feature type="transmembrane region" description="Helical" evidence="7">
    <location>
        <begin position="236"/>
        <end position="257"/>
    </location>
</feature>
<evidence type="ECO:0000259" key="8">
    <source>
        <dbReference type="PROSITE" id="PS50928"/>
    </source>
</evidence>
<feature type="transmembrane region" description="Helical" evidence="7">
    <location>
        <begin position="178"/>
        <end position="200"/>
    </location>
</feature>
<dbReference type="AlphaFoldDB" id="A0A0B8NUI6"/>
<comment type="caution">
    <text evidence="9">The sequence shown here is derived from an EMBL/GenBank/DDBJ whole genome shotgun (WGS) entry which is preliminary data.</text>
</comment>
<sequence length="270" mass="30217">MNRYQISKIGMYVLLSVAAFVSLFPFLWMIISSTNTTSEINMGKFSFGPHLIENFIKLSEMVNLPLVLYNTAKIAIISTALTLLISSIAGYGFEVYKSKRRDNLYNALLLTMMIPFAALMIPLFSMMAKAGLLDTHAAVILPTVASVFIVFYFRQSTKAFPRELIDAARVDGVSEWRIFFFIYMPVMKSTYAAAFIIVFMTSWNNFLWPLIALQSPDLKTINLVLSSLSSSYFPDYGVIMVGTVLATLPTLAVFFLMQKQFVAGLTGSVK</sequence>
<gene>
    <name evidence="9" type="ORF">JCM19231_2283</name>
</gene>
<feature type="transmembrane region" description="Helical" evidence="7">
    <location>
        <begin position="74"/>
        <end position="93"/>
    </location>
</feature>
<reference evidence="9 10" key="1">
    <citation type="submission" date="2015-01" db="EMBL/GenBank/DDBJ databases">
        <title>Vibrio sp. C1 JCM 19231 whole genome shotgun sequence.</title>
        <authorList>
            <person name="Sawabe T."/>
            <person name="Meirelles P."/>
            <person name="Feng G."/>
            <person name="Sayaka M."/>
            <person name="Hattori M."/>
            <person name="Ohkuma M."/>
        </authorList>
    </citation>
    <scope>NUCLEOTIDE SEQUENCE [LARGE SCALE GENOMIC DNA]</scope>
    <source>
        <strain evidence="10">JCM 19231</strain>
    </source>
</reference>
<name>A0A0B8NUI6_9VIBR</name>
<dbReference type="Gene3D" id="1.10.3720.10">
    <property type="entry name" value="MetI-like"/>
    <property type="match status" value="1"/>
</dbReference>
<evidence type="ECO:0000256" key="2">
    <source>
        <dbReference type="ARBA" id="ARBA00022448"/>
    </source>
</evidence>
<dbReference type="PANTHER" id="PTHR43744">
    <property type="entry name" value="ABC TRANSPORTER PERMEASE PROTEIN MG189-RELATED-RELATED"/>
    <property type="match status" value="1"/>
</dbReference>
<organism evidence="9 10">
    <name type="scientific">Vibrio ishigakensis</name>
    <dbReference type="NCBI Taxonomy" id="1481914"/>
    <lineage>
        <taxon>Bacteria</taxon>
        <taxon>Pseudomonadati</taxon>
        <taxon>Pseudomonadota</taxon>
        <taxon>Gammaproteobacteria</taxon>
        <taxon>Vibrionales</taxon>
        <taxon>Vibrionaceae</taxon>
        <taxon>Vibrio</taxon>
    </lineage>
</organism>
<feature type="transmembrane region" description="Helical" evidence="7">
    <location>
        <begin position="136"/>
        <end position="153"/>
    </location>
</feature>
<keyword evidence="10" id="KW-1185">Reference proteome</keyword>
<dbReference type="InterPro" id="IPR000515">
    <property type="entry name" value="MetI-like"/>
</dbReference>
<dbReference type="PANTHER" id="PTHR43744:SF2">
    <property type="entry name" value="ARABINOOLIGOSACCHARIDES TRANSPORT SYSTEM PERMEASE PROTEIN ARAQ"/>
    <property type="match status" value="1"/>
</dbReference>
<keyword evidence="5 7" id="KW-1133">Transmembrane helix</keyword>
<dbReference type="GO" id="GO:0005886">
    <property type="term" value="C:plasma membrane"/>
    <property type="evidence" value="ECO:0007669"/>
    <property type="project" value="UniProtKB-SubCell"/>
</dbReference>
<evidence type="ECO:0000256" key="4">
    <source>
        <dbReference type="ARBA" id="ARBA00022692"/>
    </source>
</evidence>
<dbReference type="Pfam" id="PF00528">
    <property type="entry name" value="BPD_transp_1"/>
    <property type="match status" value="1"/>
</dbReference>
<dbReference type="GO" id="GO:0055085">
    <property type="term" value="P:transmembrane transport"/>
    <property type="evidence" value="ECO:0007669"/>
    <property type="project" value="InterPro"/>
</dbReference>
<keyword evidence="2 7" id="KW-0813">Transport</keyword>
<evidence type="ECO:0000256" key="1">
    <source>
        <dbReference type="ARBA" id="ARBA00004651"/>
    </source>
</evidence>
<evidence type="ECO:0000256" key="5">
    <source>
        <dbReference type="ARBA" id="ARBA00022989"/>
    </source>
</evidence>
<protein>
    <submittedName>
        <fullName evidence="9">Putative sugar ABC transporter, permease protein</fullName>
    </submittedName>
</protein>
<reference evidence="9 10" key="2">
    <citation type="submission" date="2015-01" db="EMBL/GenBank/DDBJ databases">
        <authorList>
            <consortium name="NBRP consortium"/>
            <person name="Sawabe T."/>
            <person name="Meirelles P."/>
            <person name="Feng G."/>
            <person name="Sayaka M."/>
            <person name="Hattori M."/>
            <person name="Ohkuma M."/>
        </authorList>
    </citation>
    <scope>NUCLEOTIDE SEQUENCE [LARGE SCALE GENOMIC DNA]</scope>
    <source>
        <strain evidence="10">JCM 19231</strain>
    </source>
</reference>
<feature type="transmembrane region" description="Helical" evidence="7">
    <location>
        <begin position="12"/>
        <end position="31"/>
    </location>
</feature>
<dbReference type="EMBL" id="BBRZ01000003">
    <property type="protein sequence ID" value="GAM54394.1"/>
    <property type="molecule type" value="Genomic_DNA"/>
</dbReference>
<evidence type="ECO:0000313" key="9">
    <source>
        <dbReference type="EMBL" id="GAM54394.1"/>
    </source>
</evidence>
<dbReference type="CDD" id="cd06261">
    <property type="entry name" value="TM_PBP2"/>
    <property type="match status" value="1"/>
</dbReference>
<comment type="similarity">
    <text evidence="7">Belongs to the binding-protein-dependent transport system permease family.</text>
</comment>
<dbReference type="RefSeq" id="WP_261834887.1">
    <property type="nucleotide sequence ID" value="NZ_AP024881.1"/>
</dbReference>
<evidence type="ECO:0000256" key="7">
    <source>
        <dbReference type="RuleBase" id="RU363032"/>
    </source>
</evidence>
<proteinExistence type="inferred from homology"/>
<keyword evidence="4 7" id="KW-0812">Transmembrane</keyword>
<feature type="domain" description="ABC transmembrane type-1" evidence="8">
    <location>
        <begin position="68"/>
        <end position="257"/>
    </location>
</feature>
<dbReference type="Proteomes" id="UP000031671">
    <property type="component" value="Unassembled WGS sequence"/>
</dbReference>
<evidence type="ECO:0000256" key="6">
    <source>
        <dbReference type="ARBA" id="ARBA00023136"/>
    </source>
</evidence>
<comment type="subcellular location">
    <subcellularLocation>
        <location evidence="1 7">Cell membrane</location>
        <topology evidence="1 7">Multi-pass membrane protein</topology>
    </subcellularLocation>
</comment>
<keyword evidence="6 7" id="KW-0472">Membrane</keyword>
<accession>A0A0B8NUI6</accession>
<dbReference type="PROSITE" id="PS50928">
    <property type="entry name" value="ABC_TM1"/>
    <property type="match status" value="1"/>
</dbReference>
<keyword evidence="3" id="KW-1003">Cell membrane</keyword>
<evidence type="ECO:0000256" key="3">
    <source>
        <dbReference type="ARBA" id="ARBA00022475"/>
    </source>
</evidence>
<feature type="transmembrane region" description="Helical" evidence="7">
    <location>
        <begin position="105"/>
        <end position="124"/>
    </location>
</feature>
<evidence type="ECO:0000313" key="10">
    <source>
        <dbReference type="Proteomes" id="UP000031671"/>
    </source>
</evidence>